<keyword evidence="2 6" id="KW-0812">Transmembrane</keyword>
<evidence type="ECO:0000256" key="1">
    <source>
        <dbReference type="ARBA" id="ARBA00004167"/>
    </source>
</evidence>
<evidence type="ECO:0000256" key="6">
    <source>
        <dbReference type="SAM" id="Phobius"/>
    </source>
</evidence>
<dbReference type="Proteomes" id="UP000554235">
    <property type="component" value="Unassembled WGS sequence"/>
</dbReference>
<dbReference type="InterPro" id="IPR051694">
    <property type="entry name" value="Immunoregulatory_rcpt-like"/>
</dbReference>
<evidence type="ECO:0000256" key="3">
    <source>
        <dbReference type="ARBA" id="ARBA00022989"/>
    </source>
</evidence>
<evidence type="ECO:0000256" key="2">
    <source>
        <dbReference type="ARBA" id="ARBA00022692"/>
    </source>
</evidence>
<comment type="subcellular location">
    <subcellularLocation>
        <location evidence="1">Membrane</location>
        <topology evidence="1">Single-pass membrane protein</topology>
    </subcellularLocation>
</comment>
<evidence type="ECO:0000256" key="4">
    <source>
        <dbReference type="ARBA" id="ARBA00023136"/>
    </source>
</evidence>
<feature type="compositionally biased region" description="Low complexity" evidence="5">
    <location>
        <begin position="369"/>
        <end position="401"/>
    </location>
</feature>
<dbReference type="PANTHER" id="PTHR15549">
    <property type="entry name" value="PAIRED IMMUNOGLOBULIN-LIKE TYPE 2 RECEPTOR"/>
    <property type="match status" value="1"/>
</dbReference>
<dbReference type="Gene3D" id="2.40.70.10">
    <property type="entry name" value="Acid Proteases"/>
    <property type="match status" value="1"/>
</dbReference>
<proteinExistence type="predicted"/>
<keyword evidence="3 6" id="KW-1133">Transmembrane helix</keyword>
<dbReference type="GO" id="GO:0016020">
    <property type="term" value="C:membrane"/>
    <property type="evidence" value="ECO:0007669"/>
    <property type="project" value="UniProtKB-SubCell"/>
</dbReference>
<dbReference type="SUPFAM" id="SSF50630">
    <property type="entry name" value="Acid proteases"/>
    <property type="match status" value="1"/>
</dbReference>
<name>A0A8H4LDK0_9HYPO</name>
<dbReference type="InterPro" id="IPR021109">
    <property type="entry name" value="Peptidase_aspartic_dom_sf"/>
</dbReference>
<dbReference type="PANTHER" id="PTHR15549:SF30">
    <property type="entry name" value="MID2 DOMAIN-CONTAINING PROTEIN"/>
    <property type="match status" value="1"/>
</dbReference>
<dbReference type="AlphaFoldDB" id="A0A8H4LDK0"/>
<gene>
    <name evidence="7" type="ORF">FALBO_6804</name>
</gene>
<comment type="caution">
    <text evidence="7">The sequence shown here is derived from an EMBL/GenBank/DDBJ whole genome shotgun (WGS) entry which is preliminary data.</text>
</comment>
<evidence type="ECO:0000313" key="7">
    <source>
        <dbReference type="EMBL" id="KAF4466355.1"/>
    </source>
</evidence>
<dbReference type="EMBL" id="JAADYS010000890">
    <property type="protein sequence ID" value="KAF4466355.1"/>
    <property type="molecule type" value="Genomic_DNA"/>
</dbReference>
<dbReference type="OrthoDB" id="5361565at2759"/>
<protein>
    <submittedName>
        <fullName evidence="7">Peptidase aspartic</fullName>
    </submittedName>
</protein>
<keyword evidence="4 6" id="KW-0472">Membrane</keyword>
<accession>A0A8H4LDK0</accession>
<organism evidence="7 8">
    <name type="scientific">Fusarium albosuccineum</name>
    <dbReference type="NCBI Taxonomy" id="1237068"/>
    <lineage>
        <taxon>Eukaryota</taxon>
        <taxon>Fungi</taxon>
        <taxon>Dikarya</taxon>
        <taxon>Ascomycota</taxon>
        <taxon>Pezizomycotina</taxon>
        <taxon>Sordariomycetes</taxon>
        <taxon>Hypocreomycetidae</taxon>
        <taxon>Hypocreales</taxon>
        <taxon>Nectriaceae</taxon>
        <taxon>Fusarium</taxon>
        <taxon>Fusarium decemcellulare species complex</taxon>
    </lineage>
</organism>
<sequence length="493" mass="53219">MADTVGGRDNNNTVLYGPKCDQDGKEGWCETWRGGFYVPDDSKTDAKTASDYEPLTEPFADNTYDFITETISWASDLTLSKFPILRPVNTSTWNLQGYSPQNLIGMDSGSTIMEALKNAGRISSKSYAFWWGLDGTIDKEQKGGSFVLGGYDKAKVYGDGLTTQLSSSDKCATGMVISISDIVLNFKNGTDVSIFEQDNGGTTLQACITPDVPNVFAMPYDPYFINMGNAIDNYEFSRSVGIDFWNVVLDPDEYIFDGDLTFKLDSSLDITIPNRQLIVPDRTINDDGETISNSSRPVLRINSLQEVSRLAFPYLGRYFLTAAYVVSNEDAGEFTVYQANPTSEEDLVALDEDNKVLSAQATCTVAPTTSADAGEGDGSSSSSNDNSDSNNNGTTNGSSDDSGGGLSTGATAGIAVGVVVPVVAGVGVFIWWLLKRKNAKAAEKEHLQSTAQYMAAAQNEPKNGFPTQGMPHYIPQEMSADNQPRQPPAEMPG</sequence>
<feature type="region of interest" description="Disordered" evidence="5">
    <location>
        <begin position="367"/>
        <end position="404"/>
    </location>
</feature>
<feature type="transmembrane region" description="Helical" evidence="6">
    <location>
        <begin position="412"/>
        <end position="434"/>
    </location>
</feature>
<evidence type="ECO:0000256" key="5">
    <source>
        <dbReference type="SAM" id="MobiDB-lite"/>
    </source>
</evidence>
<reference evidence="7 8" key="1">
    <citation type="submission" date="2020-01" db="EMBL/GenBank/DDBJ databases">
        <title>Identification and distribution of gene clusters putatively required for synthesis of sphingolipid metabolism inhibitors in phylogenetically diverse species of the filamentous fungus Fusarium.</title>
        <authorList>
            <person name="Kim H.-S."/>
            <person name="Busman M."/>
            <person name="Brown D.W."/>
            <person name="Divon H."/>
            <person name="Uhlig S."/>
            <person name="Proctor R.H."/>
        </authorList>
    </citation>
    <scope>NUCLEOTIDE SEQUENCE [LARGE SCALE GENOMIC DNA]</scope>
    <source>
        <strain evidence="7 8">NRRL 20459</strain>
    </source>
</reference>
<keyword evidence="8" id="KW-1185">Reference proteome</keyword>
<evidence type="ECO:0000313" key="8">
    <source>
        <dbReference type="Proteomes" id="UP000554235"/>
    </source>
</evidence>
<feature type="region of interest" description="Disordered" evidence="5">
    <location>
        <begin position="457"/>
        <end position="493"/>
    </location>
</feature>
<dbReference type="GO" id="GO:0071944">
    <property type="term" value="C:cell periphery"/>
    <property type="evidence" value="ECO:0007669"/>
    <property type="project" value="UniProtKB-ARBA"/>
</dbReference>